<dbReference type="Proteomes" id="UP001558101">
    <property type="component" value="Unassembled WGS sequence"/>
</dbReference>
<evidence type="ECO:0000313" key="1">
    <source>
        <dbReference type="EMBL" id="MEX3174470.1"/>
    </source>
</evidence>
<organism evidence="1 2">
    <name type="scientific">Serratia quinivorans</name>
    <dbReference type="NCBI Taxonomy" id="137545"/>
    <lineage>
        <taxon>Bacteria</taxon>
        <taxon>Pseudomonadati</taxon>
        <taxon>Pseudomonadota</taxon>
        <taxon>Gammaproteobacteria</taxon>
        <taxon>Enterobacterales</taxon>
        <taxon>Yersiniaceae</taxon>
        <taxon>Serratia</taxon>
    </lineage>
</organism>
<name>A0ABV3UPZ1_9GAMM</name>
<proteinExistence type="predicted"/>
<dbReference type="EMBL" id="JBFQXQ010000003">
    <property type="protein sequence ID" value="MEX3174470.1"/>
    <property type="molecule type" value="Genomic_DNA"/>
</dbReference>
<evidence type="ECO:0000313" key="2">
    <source>
        <dbReference type="Proteomes" id="UP001558101"/>
    </source>
</evidence>
<evidence type="ECO:0008006" key="3">
    <source>
        <dbReference type="Google" id="ProtNLM"/>
    </source>
</evidence>
<protein>
    <recommendedName>
        <fullName evidence="3">CdiI immunity protein domain-containing protein</fullName>
    </recommendedName>
</protein>
<comment type="caution">
    <text evidence="1">The sequence shown here is derived from an EMBL/GenBank/DDBJ whole genome shotgun (WGS) entry which is preliminary data.</text>
</comment>
<keyword evidence="2" id="KW-1185">Reference proteome</keyword>
<dbReference type="RefSeq" id="WP_017894165.1">
    <property type="nucleotide sequence ID" value="NZ_CAMKIC010000013.1"/>
</dbReference>
<sequence length="79" mass="9104">MMHTDFEIVFFSDSHYEELTAEITYKGQILCQLNQDKGIDNIEVEFFSDSRLLAEEVAMKLPLDEFLSVLTEAKKALVD</sequence>
<accession>A0ABV3UPZ1</accession>
<gene>
    <name evidence="1" type="ORF">AB4M04_20570</name>
</gene>
<reference evidence="1 2" key="1">
    <citation type="submission" date="2024-07" db="EMBL/GenBank/DDBJ databases">
        <title>Genomes of novel Serratia strains from suburban soil.</title>
        <authorList>
            <person name="Markert E.X."/>
            <person name="Severe K."/>
            <person name="Severe L."/>
            <person name="Twing K.I."/>
            <person name="Ward L.M."/>
        </authorList>
    </citation>
    <scope>NUCLEOTIDE SEQUENCE [LARGE SCALE GENOMIC DNA]</scope>
    <source>
        <strain evidence="1 2">3C-UT</strain>
    </source>
</reference>